<dbReference type="Proteomes" id="UP000094578">
    <property type="component" value="Unassembled WGS sequence"/>
</dbReference>
<gene>
    <name evidence="1" type="ORF">PTI45_00886</name>
</gene>
<sequence>MRTENQIKSKLNELTLQKRNIQTRLEGLTPETASYTSLNEQLARIEDMSNMLEWVLNEPLGKYHA</sequence>
<dbReference type="EMBL" id="MDER01000029">
    <property type="protein sequence ID" value="ODP29732.1"/>
    <property type="molecule type" value="Genomic_DNA"/>
</dbReference>
<comment type="caution">
    <text evidence="1">The sequence shown here is derived from an EMBL/GenBank/DDBJ whole genome shotgun (WGS) entry which is preliminary data.</text>
</comment>
<dbReference type="RefSeq" id="WP_069326338.1">
    <property type="nucleotide sequence ID" value="NZ_MDER01000029.1"/>
</dbReference>
<protein>
    <submittedName>
        <fullName evidence="1">Uncharacterized protein</fullName>
    </submittedName>
</protein>
<evidence type="ECO:0000313" key="2">
    <source>
        <dbReference type="Proteomes" id="UP000094578"/>
    </source>
</evidence>
<name>A0A1E3L7E2_9BACL</name>
<keyword evidence="2" id="KW-1185">Reference proteome</keyword>
<evidence type="ECO:0000313" key="1">
    <source>
        <dbReference type="EMBL" id="ODP29732.1"/>
    </source>
</evidence>
<reference evidence="1 2" key="1">
    <citation type="submission" date="2016-08" db="EMBL/GenBank/DDBJ databases">
        <title>Genome sequencing of Paenibacillus sp. TI45-13ar, isolated from Korean traditional nuruk.</title>
        <authorList>
            <person name="Kim S.-J."/>
        </authorList>
    </citation>
    <scope>NUCLEOTIDE SEQUENCE [LARGE SCALE GENOMIC DNA]</scope>
    <source>
        <strain evidence="1 2">TI45-13ar</strain>
    </source>
</reference>
<accession>A0A1E3L7E2</accession>
<proteinExistence type="predicted"/>
<organism evidence="1 2">
    <name type="scientific">Paenibacillus nuruki</name>
    <dbReference type="NCBI Taxonomy" id="1886670"/>
    <lineage>
        <taxon>Bacteria</taxon>
        <taxon>Bacillati</taxon>
        <taxon>Bacillota</taxon>
        <taxon>Bacilli</taxon>
        <taxon>Bacillales</taxon>
        <taxon>Paenibacillaceae</taxon>
        <taxon>Paenibacillus</taxon>
    </lineage>
</organism>
<dbReference type="AlphaFoldDB" id="A0A1E3L7E2"/>